<organism evidence="1 2">
    <name type="scientific">Nosema bombycis (strain CQ1 / CVCC 102059)</name>
    <name type="common">Microsporidian parasite</name>
    <name type="synonym">Pebrine of silkworm</name>
    <dbReference type="NCBI Taxonomy" id="578461"/>
    <lineage>
        <taxon>Eukaryota</taxon>
        <taxon>Fungi</taxon>
        <taxon>Fungi incertae sedis</taxon>
        <taxon>Microsporidia</taxon>
        <taxon>Nosematidae</taxon>
        <taxon>Nosema</taxon>
    </lineage>
</organism>
<evidence type="ECO:0000313" key="1">
    <source>
        <dbReference type="EMBL" id="EOB12431.1"/>
    </source>
</evidence>
<proteinExistence type="predicted"/>
<dbReference type="VEuPathDB" id="MicrosporidiaDB:NBO_444g0010"/>
<dbReference type="AlphaFoldDB" id="R0KP20"/>
<dbReference type="Proteomes" id="UP000016927">
    <property type="component" value="Unassembled WGS sequence"/>
</dbReference>
<dbReference type="OrthoDB" id="2192743at2759"/>
<accession>R0KP20</accession>
<reference evidence="1 2" key="1">
    <citation type="journal article" date="2013" name="BMC Genomics">
        <title>Comparative genomics of parasitic silkworm microsporidia reveal an association between genome expansion and host adaptation.</title>
        <authorList>
            <person name="Pan G."/>
            <person name="Xu J."/>
            <person name="Li T."/>
            <person name="Xia Q."/>
            <person name="Liu S.L."/>
            <person name="Zhang G."/>
            <person name="Li S."/>
            <person name="Li C."/>
            <person name="Liu H."/>
            <person name="Yang L."/>
            <person name="Liu T."/>
            <person name="Zhang X."/>
            <person name="Wu Z."/>
            <person name="Fan W."/>
            <person name="Dang X."/>
            <person name="Xiang H."/>
            <person name="Tao M."/>
            <person name="Li Y."/>
            <person name="Hu J."/>
            <person name="Li Z."/>
            <person name="Lin L."/>
            <person name="Luo J."/>
            <person name="Geng L."/>
            <person name="Wang L."/>
            <person name="Long M."/>
            <person name="Wan Y."/>
            <person name="He N."/>
            <person name="Zhang Z."/>
            <person name="Lu C."/>
            <person name="Keeling P.J."/>
            <person name="Wang J."/>
            <person name="Xiang Z."/>
            <person name="Zhou Z."/>
        </authorList>
    </citation>
    <scope>NUCLEOTIDE SEQUENCE [LARGE SCALE GENOMIC DNA]</scope>
    <source>
        <strain evidence="2">CQ1 / CVCC 102059</strain>
    </source>
</reference>
<keyword evidence="2" id="KW-1185">Reference proteome</keyword>
<sequence length="469" mass="54080">MIMSELEDLNEFIKSGDPEMNYKGIEKMCDILIKKGGSSKVGDGSKVGENTLNNPISLNNPSHTPSLKYPFNTPSHLNTPILDLINRNLNNPKSLYFLIKLAYLKNIQISPCFLNFNYLPLFFYSSLISNDKQSIYNSSLLFLKSSYEKVYHILLFQESLLDFVDYENSNYLIYEEDPFYIKTQKVKMLFYKLDDISIYELTRQSKGELREVILENGLKKGFIIEGVLEGDMGGNDKGGSRVGLSKDKGFRNLPSTNTHTNPYTNIINILFYNFPFSLNYSYLIKNYLLSINPFTLNQDSFKKYLYLVGKVCDDYEIIDLDKIRDIDLITPILKFYISFFKRKILSEEKFIEIIRGLKKKEKFKEKAKVLLNLINSKGPYVLFEFEEDNWSKEKGGNKVKLEIYEDVKELGDSKVDGKNVGSKVDDNKSDIKDDNPLLTCKPYNPTFNINPLPTLKESFSNSLNPVLKL</sequence>
<dbReference type="EMBL" id="KB909352">
    <property type="protein sequence ID" value="EOB12431.1"/>
    <property type="molecule type" value="Genomic_DNA"/>
</dbReference>
<name>R0KP20_NOSB1</name>
<dbReference type="STRING" id="578461.R0KP20"/>
<gene>
    <name evidence="1" type="ORF">NBO_444g0010</name>
</gene>
<protein>
    <submittedName>
        <fullName evidence="1">Beta-adaptin</fullName>
    </submittedName>
</protein>
<evidence type="ECO:0000313" key="2">
    <source>
        <dbReference type="Proteomes" id="UP000016927"/>
    </source>
</evidence>
<dbReference type="HOGENOM" id="CLU_582770_0_0_1"/>